<sequence>MMRQPSLGRFELVLSKTVETNSYVSAIDCSDSTPQVCVVTPSGLHVLDSHSLVPKENFKSESKLGRITDVKFIDESTVMFCSSDGYLRLWDQREAGKISLEMASTAEPDTELKPLLSCDLNLEGNVACAGSEAQKEDAFVLFWDIRDTRTLLGGYWDSHSKDISQVKFHPSINSFLLTGGMDGLVNVFDIEEDCEDNALLYTLNAECAVNHVSWLNRTVSDVDRVAVVTTEEEFQLWLAEDAEPNLRKSREQLAQGISGDKAIVDHLVKAVTFDDGTSVVVGSSNEGKIELWSEAGVYIASMAGDHRDLVRAVAASRDRTGQKKALWSAGEDGILCYWEEKPLQPMCDPPTTSSDHLKARSSMKTKSKPYTKPYQR</sequence>
<dbReference type="AlphaFoldDB" id="A0A1V9XAE6"/>
<protein>
    <recommendedName>
        <fullName evidence="1">WD repeat-containing protein 89</fullName>
    </recommendedName>
</protein>
<dbReference type="InterPro" id="IPR015943">
    <property type="entry name" value="WD40/YVTN_repeat-like_dom_sf"/>
</dbReference>
<comment type="caution">
    <text evidence="6">The sequence shown here is derived from an EMBL/GenBank/DDBJ whole genome shotgun (WGS) entry which is preliminary data.</text>
</comment>
<dbReference type="InParanoid" id="A0A1V9XAE6"/>
<dbReference type="PANTHER" id="PTHR22889">
    <property type="entry name" value="WD REPEAT-CONTAINING PROTEIN 89"/>
    <property type="match status" value="1"/>
</dbReference>
<keyword evidence="3" id="KW-0677">Repeat</keyword>
<evidence type="ECO:0000256" key="4">
    <source>
        <dbReference type="PROSITE-ProRule" id="PRU00221"/>
    </source>
</evidence>
<dbReference type="PANTHER" id="PTHR22889:SF0">
    <property type="entry name" value="WD REPEAT-CONTAINING PROTEIN 89"/>
    <property type="match status" value="1"/>
</dbReference>
<gene>
    <name evidence="6" type="ORF">BIW11_01666</name>
</gene>
<dbReference type="SMART" id="SM00320">
    <property type="entry name" value="WD40"/>
    <property type="match status" value="5"/>
</dbReference>
<feature type="repeat" description="WD" evidence="4">
    <location>
        <begin position="156"/>
        <end position="191"/>
    </location>
</feature>
<evidence type="ECO:0000313" key="7">
    <source>
        <dbReference type="Proteomes" id="UP000192247"/>
    </source>
</evidence>
<feature type="region of interest" description="Disordered" evidence="5">
    <location>
        <begin position="345"/>
        <end position="376"/>
    </location>
</feature>
<dbReference type="Gene3D" id="2.130.10.10">
    <property type="entry name" value="YVTN repeat-like/Quinoprotein amine dehydrogenase"/>
    <property type="match status" value="2"/>
</dbReference>
<dbReference type="InterPro" id="IPR001680">
    <property type="entry name" value="WD40_rpt"/>
</dbReference>
<evidence type="ECO:0000313" key="6">
    <source>
        <dbReference type="EMBL" id="OQR70514.1"/>
    </source>
</evidence>
<evidence type="ECO:0000256" key="3">
    <source>
        <dbReference type="ARBA" id="ARBA00022737"/>
    </source>
</evidence>
<dbReference type="SUPFAM" id="SSF50978">
    <property type="entry name" value="WD40 repeat-like"/>
    <property type="match status" value="1"/>
</dbReference>
<dbReference type="OrthoDB" id="25131at2759"/>
<accession>A0A1V9XAE6</accession>
<dbReference type="PROSITE" id="PS50294">
    <property type="entry name" value="WD_REPEATS_REGION"/>
    <property type="match status" value="1"/>
</dbReference>
<evidence type="ECO:0000256" key="1">
    <source>
        <dbReference type="ARBA" id="ARBA00021125"/>
    </source>
</evidence>
<dbReference type="PROSITE" id="PS50082">
    <property type="entry name" value="WD_REPEATS_2"/>
    <property type="match status" value="1"/>
</dbReference>
<organism evidence="6 7">
    <name type="scientific">Tropilaelaps mercedesae</name>
    <dbReference type="NCBI Taxonomy" id="418985"/>
    <lineage>
        <taxon>Eukaryota</taxon>
        <taxon>Metazoa</taxon>
        <taxon>Ecdysozoa</taxon>
        <taxon>Arthropoda</taxon>
        <taxon>Chelicerata</taxon>
        <taxon>Arachnida</taxon>
        <taxon>Acari</taxon>
        <taxon>Parasitiformes</taxon>
        <taxon>Mesostigmata</taxon>
        <taxon>Gamasina</taxon>
        <taxon>Dermanyssoidea</taxon>
        <taxon>Laelapidae</taxon>
        <taxon>Tropilaelaps</taxon>
    </lineage>
</organism>
<proteinExistence type="predicted"/>
<dbReference type="InterPro" id="IPR036322">
    <property type="entry name" value="WD40_repeat_dom_sf"/>
</dbReference>
<evidence type="ECO:0000256" key="2">
    <source>
        <dbReference type="ARBA" id="ARBA00022574"/>
    </source>
</evidence>
<dbReference type="STRING" id="418985.A0A1V9XAE6"/>
<dbReference type="EMBL" id="MNPL01017305">
    <property type="protein sequence ID" value="OQR70514.1"/>
    <property type="molecule type" value="Genomic_DNA"/>
</dbReference>
<dbReference type="InterPro" id="IPR039328">
    <property type="entry name" value="WDR89"/>
</dbReference>
<dbReference type="Pfam" id="PF00400">
    <property type="entry name" value="WD40"/>
    <property type="match status" value="2"/>
</dbReference>
<dbReference type="FunCoup" id="A0A1V9XAE6">
    <property type="interactions" value="1063"/>
</dbReference>
<name>A0A1V9XAE6_9ACAR</name>
<reference evidence="6 7" key="1">
    <citation type="journal article" date="2017" name="Gigascience">
        <title>Draft genome of the honey bee ectoparasitic mite, Tropilaelaps mercedesae, is shaped by the parasitic life history.</title>
        <authorList>
            <person name="Dong X."/>
            <person name="Armstrong S.D."/>
            <person name="Xia D."/>
            <person name="Makepeace B.L."/>
            <person name="Darby A.C."/>
            <person name="Kadowaki T."/>
        </authorList>
    </citation>
    <scope>NUCLEOTIDE SEQUENCE [LARGE SCALE GENOMIC DNA]</scope>
    <source>
        <strain evidence="6">Wuxi-XJTLU</strain>
    </source>
</reference>
<evidence type="ECO:0000256" key="5">
    <source>
        <dbReference type="SAM" id="MobiDB-lite"/>
    </source>
</evidence>
<keyword evidence="7" id="KW-1185">Reference proteome</keyword>
<feature type="compositionally biased region" description="Basic residues" evidence="5">
    <location>
        <begin position="359"/>
        <end position="376"/>
    </location>
</feature>
<keyword evidence="2 4" id="KW-0853">WD repeat</keyword>
<dbReference type="Proteomes" id="UP000192247">
    <property type="component" value="Unassembled WGS sequence"/>
</dbReference>